<accession>A0A3R5YUF5</accession>
<evidence type="ECO:0000259" key="1">
    <source>
        <dbReference type="Pfam" id="PF10263"/>
    </source>
</evidence>
<gene>
    <name evidence="2" type="ORF">EQP59_00020</name>
</gene>
<dbReference type="OrthoDB" id="267364at2"/>
<evidence type="ECO:0000313" key="2">
    <source>
        <dbReference type="EMBL" id="QAR29857.1"/>
    </source>
</evidence>
<dbReference type="GO" id="GO:0006950">
    <property type="term" value="P:response to stress"/>
    <property type="evidence" value="ECO:0007669"/>
    <property type="project" value="UniProtKB-ARBA"/>
</dbReference>
<evidence type="ECO:0000313" key="3">
    <source>
        <dbReference type="Proteomes" id="UP000287701"/>
    </source>
</evidence>
<dbReference type="RefSeq" id="WP_128500375.1">
    <property type="nucleotide sequence ID" value="NZ_CP035107.1"/>
</dbReference>
<dbReference type="Proteomes" id="UP000287701">
    <property type="component" value="Chromosome"/>
</dbReference>
<proteinExistence type="predicted"/>
<sequence length="198" mass="23171">MPVQGLKKFIPEASLPHIAQWISGYPLLLKVKNNRKSKLGDYRKIPRGHQITINKDLSPHLFLLTLTHEIAHMHSFARYGFKISPHGKEWKSTFATLLQETLHLYPKDLQPIMREYIKNPKANFYAFSPFVAYFSQEEKQEDTIFLKDLPKGTIFALNNKIFKKGELKRVRYICTELSSGKNYLIHELAPIKEYRKIN</sequence>
<organism evidence="2 3">
    <name type="scientific">Ornithobacterium rhinotracheale</name>
    <dbReference type="NCBI Taxonomy" id="28251"/>
    <lineage>
        <taxon>Bacteria</taxon>
        <taxon>Pseudomonadati</taxon>
        <taxon>Bacteroidota</taxon>
        <taxon>Flavobacteriia</taxon>
        <taxon>Flavobacteriales</taxon>
        <taxon>Weeksellaceae</taxon>
        <taxon>Ornithobacterium</taxon>
    </lineage>
</organism>
<feature type="domain" description="SprT-like" evidence="1">
    <location>
        <begin position="37"/>
        <end position="96"/>
    </location>
</feature>
<dbReference type="EMBL" id="CP035107">
    <property type="protein sequence ID" value="QAR29857.1"/>
    <property type="molecule type" value="Genomic_DNA"/>
</dbReference>
<protein>
    <submittedName>
        <fullName evidence="2">Transcription elongation protein SprT</fullName>
    </submittedName>
</protein>
<name>A0A3R5YUF5_ORNRH</name>
<dbReference type="Pfam" id="PF10263">
    <property type="entry name" value="SprT-like"/>
    <property type="match status" value="1"/>
</dbReference>
<dbReference type="InterPro" id="IPR006640">
    <property type="entry name" value="SprT-like_domain"/>
</dbReference>
<reference evidence="2 3" key="1">
    <citation type="submission" date="2019-01" db="EMBL/GenBank/DDBJ databases">
        <title>Whole Genome of Ornithobacterium rhinotracheale FARPER-174b.</title>
        <authorList>
            <person name="Tataje-Lavanda L.A."/>
            <person name="Montalvan A."/>
            <person name="Montesinos R."/>
            <person name="Zimic M."/>
            <person name="Fernandez-Sanchez M."/>
            <person name="Fernandez-Diaz M."/>
        </authorList>
    </citation>
    <scope>NUCLEOTIDE SEQUENCE [LARGE SCALE GENOMIC DNA]</scope>
    <source>
        <strain evidence="2 3">FARPER-174b</strain>
    </source>
</reference>
<dbReference type="AlphaFoldDB" id="A0A3R5YUF5"/>